<keyword evidence="11 18" id="KW-1133">Transmembrane helix</keyword>
<evidence type="ECO:0000256" key="9">
    <source>
        <dbReference type="ARBA" id="ARBA00022792"/>
    </source>
</evidence>
<name>A0A0P6J8Y4_HETGA</name>
<dbReference type="InterPro" id="IPR026626">
    <property type="entry name" value="NDUFA3"/>
</dbReference>
<gene>
    <name evidence="19" type="primary">NDUFA3</name>
</gene>
<evidence type="ECO:0000256" key="1">
    <source>
        <dbReference type="ARBA" id="ARBA00003195"/>
    </source>
</evidence>
<proteinExistence type="inferred from homology"/>
<keyword evidence="7" id="KW-0679">Respiratory chain</keyword>
<accession>A0A0P6J8Y4</accession>
<evidence type="ECO:0000313" key="19">
    <source>
        <dbReference type="EMBL" id="JAN96809.1"/>
    </source>
</evidence>
<evidence type="ECO:0000256" key="11">
    <source>
        <dbReference type="ARBA" id="ARBA00022989"/>
    </source>
</evidence>
<dbReference type="CDD" id="cd22902">
    <property type="entry name" value="NDUFA3"/>
    <property type="match status" value="1"/>
</dbReference>
<evidence type="ECO:0000256" key="15">
    <source>
        <dbReference type="ARBA" id="ARBA00031425"/>
    </source>
</evidence>
<keyword evidence="14 18" id="KW-0472">Membrane</keyword>
<keyword evidence="6" id="KW-0813">Transport</keyword>
<feature type="transmembrane region" description="Helical" evidence="18">
    <location>
        <begin position="71"/>
        <end position="92"/>
    </location>
</feature>
<protein>
    <recommendedName>
        <fullName evidence="5">NADH dehydrogenase [ubiquinone] 1 alpha subcomplex subunit 3</fullName>
    </recommendedName>
    <alternativeName>
        <fullName evidence="15">Complex I-B9</fullName>
    </alternativeName>
    <alternativeName>
        <fullName evidence="16">NADH-ubiquinone oxidoreductase B9 subunit</fullName>
    </alternativeName>
</protein>
<organism evidence="19">
    <name type="scientific">Heterocephalus glaber</name>
    <name type="common">Naked mole rat</name>
    <dbReference type="NCBI Taxonomy" id="10181"/>
    <lineage>
        <taxon>Eukaryota</taxon>
        <taxon>Metazoa</taxon>
        <taxon>Chordata</taxon>
        <taxon>Craniata</taxon>
        <taxon>Vertebrata</taxon>
        <taxon>Euteleostomi</taxon>
        <taxon>Mammalia</taxon>
        <taxon>Eutheria</taxon>
        <taxon>Euarchontoglires</taxon>
        <taxon>Glires</taxon>
        <taxon>Rodentia</taxon>
        <taxon>Hystricomorpha</taxon>
        <taxon>Bathyergidae</taxon>
        <taxon>Heterocephalus</taxon>
    </lineage>
</organism>
<comment type="similarity">
    <text evidence="3">Belongs to the complex I NDUFA3 subunit family.</text>
</comment>
<dbReference type="AlphaFoldDB" id="A0A0P6J8Y4"/>
<keyword evidence="12" id="KW-0007">Acetylation</keyword>
<evidence type="ECO:0000256" key="16">
    <source>
        <dbReference type="ARBA" id="ARBA00032035"/>
    </source>
</evidence>
<evidence type="ECO:0000256" key="18">
    <source>
        <dbReference type="SAM" id="Phobius"/>
    </source>
</evidence>
<evidence type="ECO:0000256" key="4">
    <source>
        <dbReference type="ARBA" id="ARBA00011533"/>
    </source>
</evidence>
<evidence type="ECO:0000256" key="8">
    <source>
        <dbReference type="ARBA" id="ARBA00022692"/>
    </source>
</evidence>
<keyword evidence="19" id="KW-0830">Ubiquinone</keyword>
<dbReference type="PANTHER" id="PTHR15221">
    <property type="entry name" value="NADH DEHYDROGENASE [UBIQUINONE] 1 ALPHA SUBCOMPLEX SUBUNIT 3"/>
    <property type="match status" value="1"/>
</dbReference>
<evidence type="ECO:0000256" key="17">
    <source>
        <dbReference type="SAM" id="MobiDB-lite"/>
    </source>
</evidence>
<evidence type="ECO:0000256" key="6">
    <source>
        <dbReference type="ARBA" id="ARBA00022448"/>
    </source>
</evidence>
<comment type="subunit">
    <text evidence="4">Complex I is composed of 45 different subunits.</text>
</comment>
<evidence type="ECO:0000256" key="12">
    <source>
        <dbReference type="ARBA" id="ARBA00022990"/>
    </source>
</evidence>
<keyword evidence="9" id="KW-0999">Mitochondrion inner membrane</keyword>
<reference evidence="19" key="1">
    <citation type="submission" date="2015-10" db="EMBL/GenBank/DDBJ databases">
        <title>FRAMA: From RNA-seq data to annotated mRNA assemblies.</title>
        <authorList>
            <person name="Bens M."/>
            <person name="Sahm A."/>
            <person name="Jahn N."/>
            <person name="Morhart M."/>
            <person name="Holtze S."/>
            <person name="Hildebrandt T.B."/>
            <person name="Platzer M."/>
            <person name="Szafranski K."/>
        </authorList>
    </citation>
    <scope>NUCLEOTIDE SEQUENCE</scope>
    <source>
        <tissue evidence="19">Kidney</tissue>
    </source>
</reference>
<comment type="function">
    <text evidence="1">Accessory subunit of the mitochondrial membrane respiratory chain NADH dehydrogenase (Complex I), that is believed not to be involved in catalysis. Complex I functions in the transfer of electrons from NADH to the respiratory chain. The immediate electron acceptor for the enzyme is believed to be ubiquinone.</text>
</comment>
<feature type="region of interest" description="Disordered" evidence="17">
    <location>
        <begin position="113"/>
        <end position="137"/>
    </location>
</feature>
<sequence>MESPKKLQLPEGSARWFRPRRSCSKAHTQPTSRSLAHGPQLPECSGPSLPSSNMAARIAAFFKNAWGQEPVLVVSLAIAGLAAILPVVSPYTKYSIMVNKAMPYNYPVPVRDDGNMPDVPSHPQDPQGPNLEWLKKL</sequence>
<evidence type="ECO:0000256" key="3">
    <source>
        <dbReference type="ARBA" id="ARBA00008253"/>
    </source>
</evidence>
<dbReference type="EMBL" id="GEBF01006823">
    <property type="protein sequence ID" value="JAN96809.1"/>
    <property type="molecule type" value="Transcribed_RNA"/>
</dbReference>
<dbReference type="GO" id="GO:0005743">
    <property type="term" value="C:mitochondrial inner membrane"/>
    <property type="evidence" value="ECO:0007669"/>
    <property type="project" value="UniProtKB-SubCell"/>
</dbReference>
<dbReference type="Pfam" id="PF14987">
    <property type="entry name" value="NADHdh_A3"/>
    <property type="match status" value="1"/>
</dbReference>
<evidence type="ECO:0000256" key="2">
    <source>
        <dbReference type="ARBA" id="ARBA00004434"/>
    </source>
</evidence>
<evidence type="ECO:0000256" key="14">
    <source>
        <dbReference type="ARBA" id="ARBA00023136"/>
    </source>
</evidence>
<evidence type="ECO:0000256" key="10">
    <source>
        <dbReference type="ARBA" id="ARBA00022982"/>
    </source>
</evidence>
<keyword evidence="10" id="KW-0249">Electron transport</keyword>
<comment type="subcellular location">
    <subcellularLocation>
        <location evidence="2">Mitochondrion inner membrane</location>
        <topology evidence="2">Single-pass membrane protein</topology>
    </subcellularLocation>
</comment>
<evidence type="ECO:0000256" key="5">
    <source>
        <dbReference type="ARBA" id="ARBA00016391"/>
    </source>
</evidence>
<dbReference type="PANTHER" id="PTHR15221:SF0">
    <property type="entry name" value="NADH DEHYDROGENASE [UBIQUINONE] 1 ALPHA SUBCOMPLEX SUBUNIT 3"/>
    <property type="match status" value="1"/>
</dbReference>
<evidence type="ECO:0000256" key="7">
    <source>
        <dbReference type="ARBA" id="ARBA00022660"/>
    </source>
</evidence>
<keyword evidence="8 18" id="KW-0812">Transmembrane</keyword>
<keyword evidence="13" id="KW-0496">Mitochondrion</keyword>
<evidence type="ECO:0000256" key="13">
    <source>
        <dbReference type="ARBA" id="ARBA00023128"/>
    </source>
</evidence>
<feature type="compositionally biased region" description="Polar residues" evidence="17">
    <location>
        <begin position="25"/>
        <end position="34"/>
    </location>
</feature>
<dbReference type="GO" id="GO:0045271">
    <property type="term" value="C:respiratory chain complex I"/>
    <property type="evidence" value="ECO:0007669"/>
    <property type="project" value="InterPro"/>
</dbReference>
<feature type="region of interest" description="Disordered" evidence="17">
    <location>
        <begin position="18"/>
        <end position="48"/>
    </location>
</feature>